<sequence>MFATALTLALAGAAVASPVIVPNYPPKATSDGFRLVVNVTDPSRDLSPSIQNTYVTSIHTGAGLNYIGQSADQKAARTFFVNGTAGEVHYGQSHVLSNAGYIIEGLGRAPDAKSDKNATYITLNGGSGGPGIGLTHFPDPYTYLYPDSYYACKEPLAYYGGKEFVVIKNVPVTITSDGQIEYNIPEGCAPVNLVSECAELTEIPDGFHIDHQFVSKAECYKDVSSLDWTKYGP</sequence>
<evidence type="ECO:0000313" key="4">
    <source>
        <dbReference type="Proteomes" id="UP000039046"/>
    </source>
</evidence>
<dbReference type="HOGENOM" id="CLU_102302_0_0_1"/>
<evidence type="ECO:0000259" key="2">
    <source>
        <dbReference type="Pfam" id="PF25484"/>
    </source>
</evidence>
<dbReference type="Proteomes" id="UP000039046">
    <property type="component" value="Unassembled WGS sequence"/>
</dbReference>
<dbReference type="AlphaFoldDB" id="A0A0A1T3F2"/>
<dbReference type="EMBL" id="CDHN01000001">
    <property type="protein sequence ID" value="CEJ80797.1"/>
    <property type="molecule type" value="Genomic_DNA"/>
</dbReference>
<protein>
    <recommendedName>
        <fullName evidence="2">DUF7907 domain-containing protein</fullName>
    </recommendedName>
</protein>
<proteinExistence type="predicted"/>
<evidence type="ECO:0000256" key="1">
    <source>
        <dbReference type="SAM" id="SignalP"/>
    </source>
</evidence>
<keyword evidence="4" id="KW-1185">Reference proteome</keyword>
<dbReference type="Pfam" id="PF25484">
    <property type="entry name" value="DUF7907"/>
    <property type="match status" value="1"/>
</dbReference>
<dbReference type="STRING" id="1531966.A0A0A1T3F2"/>
<accession>A0A0A1T3F2</accession>
<name>A0A0A1T3F2_9HYPO</name>
<dbReference type="OrthoDB" id="3518533at2759"/>
<reference evidence="3 4" key="1">
    <citation type="journal article" date="2015" name="Genome Announc.">
        <title>Draft Genome Sequence and Gene Annotation of the Entomopathogenic Fungus Verticillium hemipterigenum.</title>
        <authorList>
            <person name="Horn F."/>
            <person name="Habel A."/>
            <person name="Scharf D.H."/>
            <person name="Dworschak J."/>
            <person name="Brakhage A.A."/>
            <person name="Guthke R."/>
            <person name="Hertweck C."/>
            <person name="Linde J."/>
        </authorList>
    </citation>
    <scope>NUCLEOTIDE SEQUENCE [LARGE SCALE GENOMIC DNA]</scope>
</reference>
<gene>
    <name evidence="3" type="ORF">VHEMI00962</name>
</gene>
<evidence type="ECO:0000313" key="3">
    <source>
        <dbReference type="EMBL" id="CEJ80797.1"/>
    </source>
</evidence>
<feature type="signal peptide" evidence="1">
    <location>
        <begin position="1"/>
        <end position="16"/>
    </location>
</feature>
<feature type="domain" description="DUF7907" evidence="2">
    <location>
        <begin position="30"/>
        <end position="197"/>
    </location>
</feature>
<dbReference type="InterPro" id="IPR057229">
    <property type="entry name" value="DUF7907"/>
</dbReference>
<feature type="chain" id="PRO_5001978831" description="DUF7907 domain-containing protein" evidence="1">
    <location>
        <begin position="17"/>
        <end position="233"/>
    </location>
</feature>
<keyword evidence="1" id="KW-0732">Signal</keyword>
<organism evidence="3 4">
    <name type="scientific">[Torrubiella] hemipterigena</name>
    <dbReference type="NCBI Taxonomy" id="1531966"/>
    <lineage>
        <taxon>Eukaryota</taxon>
        <taxon>Fungi</taxon>
        <taxon>Dikarya</taxon>
        <taxon>Ascomycota</taxon>
        <taxon>Pezizomycotina</taxon>
        <taxon>Sordariomycetes</taxon>
        <taxon>Hypocreomycetidae</taxon>
        <taxon>Hypocreales</taxon>
        <taxon>Clavicipitaceae</taxon>
        <taxon>Clavicipitaceae incertae sedis</taxon>
        <taxon>'Torrubiella' clade</taxon>
    </lineage>
</organism>